<dbReference type="GO" id="GO:0005637">
    <property type="term" value="C:nuclear inner membrane"/>
    <property type="evidence" value="ECO:0007669"/>
    <property type="project" value="UniProtKB-SubCell"/>
</dbReference>
<evidence type="ECO:0000256" key="3">
    <source>
        <dbReference type="ARBA" id="ARBA00023054"/>
    </source>
</evidence>
<organism evidence="9 10">
    <name type="scientific">Sus scrofa</name>
    <name type="common">Pig</name>
    <dbReference type="NCBI Taxonomy" id="9823"/>
    <lineage>
        <taxon>Eukaryota</taxon>
        <taxon>Metazoa</taxon>
        <taxon>Chordata</taxon>
        <taxon>Craniata</taxon>
        <taxon>Vertebrata</taxon>
        <taxon>Euteleostomi</taxon>
        <taxon>Mammalia</taxon>
        <taxon>Eutheria</taxon>
        <taxon>Laurasiatheria</taxon>
        <taxon>Artiodactyla</taxon>
        <taxon>Suina</taxon>
        <taxon>Suidae</taxon>
        <taxon>Sus</taxon>
    </lineage>
</organism>
<dbReference type="InterPro" id="IPR032680">
    <property type="entry name" value="SUN1_N"/>
</dbReference>
<accession>A0A8D0Q123</accession>
<dbReference type="Pfam" id="PF07738">
    <property type="entry name" value="Sad1_UNC"/>
    <property type="match status" value="1"/>
</dbReference>
<keyword evidence="3" id="KW-0175">Coiled coil</keyword>
<keyword evidence="2 7" id="KW-1133">Transmembrane helix</keyword>
<dbReference type="Pfam" id="PF09387">
    <property type="entry name" value="MRP"/>
    <property type="match status" value="1"/>
</dbReference>
<evidence type="ECO:0000259" key="8">
    <source>
        <dbReference type="PROSITE" id="PS51469"/>
    </source>
</evidence>
<feature type="region of interest" description="Disordered" evidence="6">
    <location>
        <begin position="285"/>
        <end position="317"/>
    </location>
</feature>
<dbReference type="Proteomes" id="UP000694726">
    <property type="component" value="Unplaced"/>
</dbReference>
<evidence type="ECO:0000256" key="1">
    <source>
        <dbReference type="ARBA" id="ARBA00022692"/>
    </source>
</evidence>
<proteinExistence type="predicted"/>
<dbReference type="PANTHER" id="PTHR12911">
    <property type="entry name" value="SAD1/UNC-84-LIKE PROTEIN-RELATED"/>
    <property type="match status" value="1"/>
</dbReference>
<dbReference type="InterPro" id="IPR012919">
    <property type="entry name" value="SUN_dom"/>
</dbReference>
<reference evidence="9" key="1">
    <citation type="submission" date="2025-08" db="UniProtKB">
        <authorList>
            <consortium name="Ensembl"/>
        </authorList>
    </citation>
    <scope>IDENTIFICATION</scope>
</reference>
<protein>
    <recommendedName>
        <fullName evidence="8">SUN domain-containing protein</fullName>
    </recommendedName>
</protein>
<dbReference type="AlphaFoldDB" id="A0A8D0Q123"/>
<feature type="transmembrane region" description="Helical" evidence="7">
    <location>
        <begin position="401"/>
        <end position="420"/>
    </location>
</feature>
<evidence type="ECO:0000256" key="5">
    <source>
        <dbReference type="ARBA" id="ARBA00037816"/>
    </source>
</evidence>
<evidence type="ECO:0000256" key="7">
    <source>
        <dbReference type="SAM" id="Phobius"/>
    </source>
</evidence>
<evidence type="ECO:0000313" key="10">
    <source>
        <dbReference type="Proteomes" id="UP000694726"/>
    </source>
</evidence>
<keyword evidence="1 7" id="KW-0812">Transmembrane</keyword>
<feature type="compositionally biased region" description="Basic and acidic residues" evidence="6">
    <location>
        <begin position="285"/>
        <end position="305"/>
    </location>
</feature>
<feature type="region of interest" description="Disordered" evidence="6">
    <location>
        <begin position="530"/>
        <end position="551"/>
    </location>
</feature>
<evidence type="ECO:0000256" key="6">
    <source>
        <dbReference type="SAM" id="MobiDB-lite"/>
    </source>
</evidence>
<evidence type="ECO:0000313" key="9">
    <source>
        <dbReference type="Ensembl" id="ENSSSCP00015039391.1"/>
    </source>
</evidence>
<sequence length="969" mass="105943">MDFSRLHMYSPPQCVPENTGYTYALSSSYSSDALDFETEHKLDPVFDSPRMSRRSLRLVTTAHAAEDGPAAAAAGDRAARVTKQRGSAGRLALTLNHTSRKGLSLAAGQSSAGAVQGEACLRPPVLDESLIREQTKVDHFWGLDDDGDLRGGTRAALQGNGDAAGGAAGAAGSNGYTCSDCSLLSSRGAALTAHSTSFGPTSRIYSRDRNQRRGASRFADRIWRLAERTSSFSSFLVHLFQGAFAKCSCESENAKLKSCESKAPHCGHGGRMDVREALGDDGRLRVNGESLCDGRKGKEPRETHSAPRSPSSRPGGLAGTVGRAFAHAGRAAVQTLRRAGAAGWFVSRTVLAVLRLALLAPGKTASEVLWWLGVGWYQFVTLISWLNVFLLTRCLRNICKFLILLIPLLLLLGAGVSLWGQGDVLAFLPVLNWTHLLGAQRADDPSSTRTSGHPPPRQPLEAGTEAFHWHRMSEVERQVTSLSGQCHHHDEKLRELVALLQKLQARVEQMDGGGEGLLSLVRHAVGQHFEEMGAPGPSSSQADSEASHREHELRISSLEAVLGKLTERSEAVQRELERTARATARSHLSSVRWGVGVRYPEPSCRPGYSTFIEIRVIKTLKRSSCHGSAVRNPTRTFEVVGSIPGLTHGMEEEQRLLGLVQHLEQELGRLKADLAGWQRGRSSCEAADSVRETVDARVRETLSLVLSGDQPEAALERLLQKWSSQFVSKEHLQVLLRELELGILKNVTHHLAVTKQTPAPETVVSAARGAGITGITEAQAQVLVNKALKLYSQDRTGLVDFALESGGGSVLSTRCSETFETKTALISLFGIPLWYFSQSPRVAIQPDMYPGNCWAFRGSQGYLVVRLSMKIQPSAFTLEHIPKTLSPTGNITSAPKDFAVYGLEDEYQEEGQLLGRFTYDQEGESLQMFHVLKRPESAFQIVELRIFSNWGHPEYTCLYRFRVHGEPIK</sequence>
<dbReference type="PROSITE" id="PS51469">
    <property type="entry name" value="SUN"/>
    <property type="match status" value="1"/>
</dbReference>
<dbReference type="PANTHER" id="PTHR12911:SF23">
    <property type="entry name" value="SUN DOMAIN-CONTAINING PROTEIN 1"/>
    <property type="match status" value="1"/>
</dbReference>
<dbReference type="InterPro" id="IPR045119">
    <property type="entry name" value="SUN1-5"/>
</dbReference>
<dbReference type="Pfam" id="PF18580">
    <property type="entry name" value="HTH_SUN2"/>
    <property type="match status" value="1"/>
</dbReference>
<dbReference type="InterPro" id="IPR040994">
    <property type="entry name" value="Sun_CC2"/>
</dbReference>
<evidence type="ECO:0000256" key="4">
    <source>
        <dbReference type="ARBA" id="ARBA00023136"/>
    </source>
</evidence>
<dbReference type="Ensembl" id="ENSSSCT00015095891.1">
    <property type="protein sequence ID" value="ENSSSCP00015039391.1"/>
    <property type="gene ID" value="ENSSSCG00015069975.1"/>
</dbReference>
<dbReference type="CDD" id="cd21439">
    <property type="entry name" value="SUN1_cc1"/>
    <property type="match status" value="1"/>
</dbReference>
<evidence type="ECO:0000256" key="2">
    <source>
        <dbReference type="ARBA" id="ARBA00022989"/>
    </source>
</evidence>
<name>A0A8D0Q123_PIG</name>
<feature type="transmembrane region" description="Helical" evidence="7">
    <location>
        <begin position="368"/>
        <end position="389"/>
    </location>
</feature>
<feature type="domain" description="SUN" evidence="8">
    <location>
        <begin position="807"/>
        <end position="968"/>
    </location>
</feature>
<dbReference type="FunFam" id="2.60.120.260:FF:000009">
    <property type="entry name" value="SUN domain-containing protein 1 isoform X1"/>
    <property type="match status" value="1"/>
</dbReference>
<feature type="region of interest" description="Disordered" evidence="6">
    <location>
        <begin position="442"/>
        <end position="461"/>
    </location>
</feature>
<keyword evidence="4 7" id="KW-0472">Membrane</keyword>
<comment type="subcellular location">
    <subcellularLocation>
        <location evidence="5">Nucleus inner membrane</location>
        <topology evidence="5">Single-pass type II membrane protein</topology>
    </subcellularLocation>
</comment>
<dbReference type="Gene3D" id="2.60.120.260">
    <property type="entry name" value="Galactose-binding domain-like"/>
    <property type="match status" value="1"/>
</dbReference>
<gene>
    <name evidence="9" type="primary">SUN1</name>
</gene>